<dbReference type="OrthoDB" id="13547at2"/>
<reference evidence="1 2" key="1">
    <citation type="submission" date="2018-08" db="EMBL/GenBank/DDBJ databases">
        <title>Wenzhouxiangella salilacus sp. nov., a novel bacterium isolated from a saline lake in Xinjiang Province, China.</title>
        <authorList>
            <person name="Han S."/>
        </authorList>
    </citation>
    <scope>NUCLEOTIDE SEQUENCE [LARGE SCALE GENOMIC DNA]</scope>
    <source>
        <strain evidence="1 2">XDB06</strain>
    </source>
</reference>
<evidence type="ECO:0000313" key="1">
    <source>
        <dbReference type="EMBL" id="RFF29590.1"/>
    </source>
</evidence>
<proteinExistence type="predicted"/>
<name>A0A3E1K6J9_9GAMM</name>
<protein>
    <recommendedName>
        <fullName evidence="3">DUF86 domain-containing protein</fullName>
    </recommendedName>
</protein>
<evidence type="ECO:0008006" key="3">
    <source>
        <dbReference type="Google" id="ProtNLM"/>
    </source>
</evidence>
<dbReference type="Proteomes" id="UP000260351">
    <property type="component" value="Unassembled WGS sequence"/>
</dbReference>
<dbReference type="RefSeq" id="WP_116651454.1">
    <property type="nucleotide sequence ID" value="NZ_QUZK01000045.1"/>
</dbReference>
<dbReference type="Gene3D" id="1.20.120.330">
    <property type="entry name" value="Nucleotidyltransferases domain 2"/>
    <property type="match status" value="1"/>
</dbReference>
<comment type="caution">
    <text evidence="1">The sequence shown here is derived from an EMBL/GenBank/DDBJ whole genome shotgun (WGS) entry which is preliminary data.</text>
</comment>
<keyword evidence="2" id="KW-1185">Reference proteome</keyword>
<evidence type="ECO:0000313" key="2">
    <source>
        <dbReference type="Proteomes" id="UP000260351"/>
    </source>
</evidence>
<accession>A0A3E1K6J9</accession>
<dbReference type="AlphaFoldDB" id="A0A3E1K6J9"/>
<dbReference type="EMBL" id="QUZK01000045">
    <property type="protein sequence ID" value="RFF29590.1"/>
    <property type="molecule type" value="Genomic_DNA"/>
</dbReference>
<sequence>MSGSSRSKLESALRECGLHAEILAEDLDEHGEPAYSAASIEALTRPRLRLLDQMAYRFTKLQATLGEQVLPMLLDLAEEPLALDAPFAQKLQRLERIGIIPSAEQWRELRIARNTIAHEYPDAPELKAAALNQFVRSAADLLQFWEHVADQARQLG</sequence>
<dbReference type="SUPFAM" id="SSF81593">
    <property type="entry name" value="Nucleotidyltransferase substrate binding subunit/domain"/>
    <property type="match status" value="1"/>
</dbReference>
<organism evidence="1 2">
    <name type="scientific">Wenzhouxiangella sediminis</name>
    <dbReference type="NCBI Taxonomy" id="1792836"/>
    <lineage>
        <taxon>Bacteria</taxon>
        <taxon>Pseudomonadati</taxon>
        <taxon>Pseudomonadota</taxon>
        <taxon>Gammaproteobacteria</taxon>
        <taxon>Chromatiales</taxon>
        <taxon>Wenzhouxiangellaceae</taxon>
        <taxon>Wenzhouxiangella</taxon>
    </lineage>
</organism>
<gene>
    <name evidence="1" type="ORF">DZC52_12340</name>
</gene>